<dbReference type="Proteomes" id="UP001301326">
    <property type="component" value="Chromosome"/>
</dbReference>
<dbReference type="EMBL" id="CP124756">
    <property type="protein sequence ID" value="WGZ96073.1"/>
    <property type="molecule type" value="Genomic_DNA"/>
</dbReference>
<reference evidence="1" key="1">
    <citation type="journal article" date="2023" name="Int. J. Mol. Sci.">
        <title>Metagenomics Revealed a New Genus 'Candidatus Thiocaldithrix dubininis' gen. nov., sp. nov. and a New Species 'Candidatus Thiothrix putei' sp. nov. in the Family Thiotrichaceae, Some Members of Which Have Traits of Both Na+- and H+-Motive Energetics.</title>
        <authorList>
            <person name="Ravin N.V."/>
            <person name="Muntyan M.S."/>
            <person name="Smolyakov D.D."/>
            <person name="Rudenko T.S."/>
            <person name="Beletsky A.V."/>
            <person name="Mardanov A.V."/>
            <person name="Grabovich M.Y."/>
        </authorList>
    </citation>
    <scope>NUCLEOTIDE SEQUENCE</scope>
    <source>
        <strain evidence="1">GKL-02</strain>
    </source>
</reference>
<name>A0AA95HHU0_9GAMM</name>
<sequence length="56" mass="6547">MGSGEIESAHRYIIQQRLKKSGAWWKSDNAADMLALRVMRGNQQWKHYWRNTAEAA</sequence>
<proteinExistence type="predicted"/>
<accession>A0AA95HHU0</accession>
<organism evidence="1">
    <name type="scientific">Candidatus Thiothrix putei</name>
    <dbReference type="NCBI Taxonomy" id="3080811"/>
    <lineage>
        <taxon>Bacteria</taxon>
        <taxon>Pseudomonadati</taxon>
        <taxon>Pseudomonadota</taxon>
        <taxon>Gammaproteobacteria</taxon>
        <taxon>Thiotrichales</taxon>
        <taxon>Thiotrichaceae</taxon>
        <taxon>Thiothrix</taxon>
    </lineage>
</organism>
<evidence type="ECO:0000313" key="1">
    <source>
        <dbReference type="EMBL" id="WGZ96073.1"/>
    </source>
</evidence>
<dbReference type="AlphaFoldDB" id="A0AA95HHU0"/>
<protein>
    <submittedName>
        <fullName evidence="1">Uncharacterized protein</fullName>
    </submittedName>
</protein>
<reference evidence="1" key="2">
    <citation type="submission" date="2023-04" db="EMBL/GenBank/DDBJ databases">
        <authorList>
            <person name="Beletskiy A.V."/>
            <person name="Mardanov A.V."/>
            <person name="Ravin N.V."/>
        </authorList>
    </citation>
    <scope>NUCLEOTIDE SEQUENCE</scope>
    <source>
        <strain evidence="1">GKL-02</strain>
    </source>
</reference>
<dbReference type="KEGG" id="tput:QJT81_08895"/>
<gene>
    <name evidence="1" type="ORF">QJT81_08895</name>
</gene>